<keyword evidence="2" id="KW-1185">Reference proteome</keyword>
<dbReference type="PROSITE" id="PS51318">
    <property type="entry name" value="TAT"/>
    <property type="match status" value="1"/>
</dbReference>
<sequence length="169" mass="19004">MNSLQRRHLLWIFLAGSLLSLGAGLLFNRAQAPLDLECAGRSALLLPGVDQQRWLLFRYDLDLRAEELGDLKARLRLLDASSGRDLGYQNRTARFSYQRQGQRLLLQVLQSGNSQTDNLPEQQLAGVALFVFNEQQPLSYTVRQLDSHSLLIDTGQGGVLFCVNLPSRH</sequence>
<protein>
    <submittedName>
        <fullName evidence="1">Uncharacterized protein</fullName>
    </submittedName>
</protein>
<dbReference type="EMBL" id="LZEU01000001">
    <property type="protein sequence ID" value="MBC9251418.1"/>
    <property type="molecule type" value="Genomic_DNA"/>
</dbReference>
<dbReference type="RefSeq" id="WP_187806916.1">
    <property type="nucleotide sequence ID" value="NZ_LZEU01000001.1"/>
</dbReference>
<accession>A0ABR7S4N4</accession>
<reference evidence="1 2" key="1">
    <citation type="submission" date="2016-06" db="EMBL/GenBank/DDBJ databases">
        <authorList>
            <person name="Ramos C."/>
            <person name="Pintado A."/>
            <person name="Crespo-Gomez J.I."/>
        </authorList>
    </citation>
    <scope>NUCLEOTIDE SEQUENCE [LARGE SCALE GENOMIC DNA]</scope>
    <source>
        <strain evidence="1 2">AVO110</strain>
    </source>
</reference>
<comment type="caution">
    <text evidence="1">The sequence shown here is derived from an EMBL/GenBank/DDBJ whole genome shotgun (WGS) entry which is preliminary data.</text>
</comment>
<proteinExistence type="predicted"/>
<dbReference type="InterPro" id="IPR006311">
    <property type="entry name" value="TAT_signal"/>
</dbReference>
<organism evidence="1 2">
    <name type="scientific">Aquipseudomonas alcaligenes</name>
    <name type="common">Pseudomonas alcaligenes</name>
    <dbReference type="NCBI Taxonomy" id="43263"/>
    <lineage>
        <taxon>Bacteria</taxon>
        <taxon>Pseudomonadati</taxon>
        <taxon>Pseudomonadota</taxon>
        <taxon>Gammaproteobacteria</taxon>
        <taxon>Pseudomonadales</taxon>
        <taxon>Pseudomonadaceae</taxon>
        <taxon>Aquipseudomonas</taxon>
    </lineage>
</organism>
<evidence type="ECO:0000313" key="2">
    <source>
        <dbReference type="Proteomes" id="UP000744555"/>
    </source>
</evidence>
<gene>
    <name evidence="1" type="ORF">A9179_14195</name>
</gene>
<dbReference type="Proteomes" id="UP000744555">
    <property type="component" value="Unassembled WGS sequence"/>
</dbReference>
<evidence type="ECO:0000313" key="1">
    <source>
        <dbReference type="EMBL" id="MBC9251418.1"/>
    </source>
</evidence>
<name>A0ABR7S4N4_AQUAC</name>